<feature type="coiled-coil region" evidence="1">
    <location>
        <begin position="263"/>
        <end position="290"/>
    </location>
</feature>
<feature type="domain" description="Mce/MlaD" evidence="3">
    <location>
        <begin position="40"/>
        <end position="117"/>
    </location>
</feature>
<accession>A0A2N1IZB7</accession>
<gene>
    <name evidence="4" type="ORF">CP960_13405</name>
</gene>
<sequence>MQTKVNFFKIGVFVITLFTLLLFFIFWLGKYAFVASKPDSYTIYIKESVSGLNIDSPVKFKGVEVGSVQNIKINPKNSEEIQVDIIVKHKTPIKEDNFATLGTLGLTGLKYIELKGGSKNSSLLKENKDGKKIIKSKISVLTNLENSSEDISKQLSLLLIQTRKLFNEKNLHNFQELLNASKNTAINSDKITKYILNKEKQLTNILNNINSLSISSKSSFDTMKESAIIVKLSAAKVMELSKKVVQEMEKGSFDIKSISKNSLENLNSVLLQLEDTLIKSEELIEQLKQNPSDIIFKKEKIEFGPGE</sequence>
<dbReference type="KEGG" id="ahs:AHALO_0244"/>
<evidence type="ECO:0000256" key="1">
    <source>
        <dbReference type="SAM" id="Coils"/>
    </source>
</evidence>
<organism evidence="4 5">
    <name type="scientific">Malaciobacter halophilus</name>
    <dbReference type="NCBI Taxonomy" id="197482"/>
    <lineage>
        <taxon>Bacteria</taxon>
        <taxon>Pseudomonadati</taxon>
        <taxon>Campylobacterota</taxon>
        <taxon>Epsilonproteobacteria</taxon>
        <taxon>Campylobacterales</taxon>
        <taxon>Arcobacteraceae</taxon>
        <taxon>Malaciobacter</taxon>
    </lineage>
</organism>
<proteinExistence type="predicted"/>
<dbReference type="OrthoDB" id="5372112at2"/>
<dbReference type="Pfam" id="PF02470">
    <property type="entry name" value="MlaD"/>
    <property type="match status" value="1"/>
</dbReference>
<dbReference type="Proteomes" id="UP000233248">
    <property type="component" value="Unassembled WGS sequence"/>
</dbReference>
<dbReference type="InterPro" id="IPR003399">
    <property type="entry name" value="Mce/MlaD"/>
</dbReference>
<name>A0A2N1IZB7_9BACT</name>
<dbReference type="AlphaFoldDB" id="A0A2N1IZB7"/>
<dbReference type="EMBL" id="NXIF01000092">
    <property type="protein sequence ID" value="PKI79640.1"/>
    <property type="molecule type" value="Genomic_DNA"/>
</dbReference>
<comment type="caution">
    <text evidence="4">The sequence shown here is derived from an EMBL/GenBank/DDBJ whole genome shotgun (WGS) entry which is preliminary data.</text>
</comment>
<keyword evidence="1" id="KW-0175">Coiled coil</keyword>
<feature type="transmembrane region" description="Helical" evidence="2">
    <location>
        <begin position="7"/>
        <end position="28"/>
    </location>
</feature>
<keyword evidence="2" id="KW-0812">Transmembrane</keyword>
<dbReference type="PANTHER" id="PTHR36698">
    <property type="entry name" value="BLL5892 PROTEIN"/>
    <property type="match status" value="1"/>
</dbReference>
<protein>
    <submittedName>
        <fullName evidence="4">ABC transporter substrate-binding protein</fullName>
    </submittedName>
</protein>
<keyword evidence="2" id="KW-1133">Transmembrane helix</keyword>
<dbReference type="RefSeq" id="WP_101185966.1">
    <property type="nucleotide sequence ID" value="NZ_CP031218.1"/>
</dbReference>
<keyword evidence="5" id="KW-1185">Reference proteome</keyword>
<evidence type="ECO:0000256" key="2">
    <source>
        <dbReference type="SAM" id="Phobius"/>
    </source>
</evidence>
<dbReference type="PANTHER" id="PTHR36698:SF2">
    <property type="entry name" value="MCE_MLAD DOMAIN-CONTAINING PROTEIN"/>
    <property type="match status" value="1"/>
</dbReference>
<evidence type="ECO:0000313" key="4">
    <source>
        <dbReference type="EMBL" id="PKI79640.1"/>
    </source>
</evidence>
<evidence type="ECO:0000259" key="3">
    <source>
        <dbReference type="Pfam" id="PF02470"/>
    </source>
</evidence>
<keyword evidence="2" id="KW-0472">Membrane</keyword>
<evidence type="ECO:0000313" key="5">
    <source>
        <dbReference type="Proteomes" id="UP000233248"/>
    </source>
</evidence>
<reference evidence="4 5" key="1">
    <citation type="submission" date="2017-09" db="EMBL/GenBank/DDBJ databases">
        <title>Genomics of the genus Arcobacter.</title>
        <authorList>
            <person name="Perez-Cataluna A."/>
            <person name="Figueras M.J."/>
            <person name="Salas-Masso N."/>
        </authorList>
    </citation>
    <scope>NUCLEOTIDE SEQUENCE [LARGE SCALE GENOMIC DNA]</scope>
    <source>
        <strain evidence="4 5">DSM 18005</strain>
    </source>
</reference>